<evidence type="ECO:0000313" key="10">
    <source>
        <dbReference type="Proteomes" id="UP000009022"/>
    </source>
</evidence>
<dbReference type="InterPro" id="IPR011701">
    <property type="entry name" value="MFS"/>
</dbReference>
<feature type="transmembrane region" description="Helical" evidence="7">
    <location>
        <begin position="12"/>
        <end position="30"/>
    </location>
</feature>
<dbReference type="PANTHER" id="PTHR23505:SF79">
    <property type="entry name" value="PROTEIN SPINSTER"/>
    <property type="match status" value="1"/>
</dbReference>
<keyword evidence="4 7" id="KW-1133">Transmembrane helix</keyword>
<dbReference type="Gene3D" id="1.20.1250.20">
    <property type="entry name" value="MFS general substrate transporter like domains"/>
    <property type="match status" value="1"/>
</dbReference>
<gene>
    <name evidence="9" type="ORF">TRIADDRAFT_62791</name>
</gene>
<name>B3SEW2_TRIAD</name>
<accession>B3SEW2</accession>
<feature type="transmembrane region" description="Helical" evidence="7">
    <location>
        <begin position="111"/>
        <end position="134"/>
    </location>
</feature>
<dbReference type="CTD" id="6759995"/>
<sequence>MGIKRKVLEFREIGCYPVYVLILLLLTYLLNQLDRYAIGVTSIYIAQEMQWGDKGCLLNTSYSKAQFRNISCGIHDKTLTSHQIESICDSKVNDFGEHVCKYDYNGQGELFQILAGPAFIVVYTFSGIPLAAIGDLTNRRNLLVGCLFFWSAMTFITGFTEKYWQLLVLRFAIGIGEAGCTPFAASIIADYFPS</sequence>
<dbReference type="InterPro" id="IPR020846">
    <property type="entry name" value="MFS_dom"/>
</dbReference>
<evidence type="ECO:0000313" key="9">
    <source>
        <dbReference type="EMBL" id="EDV18733.1"/>
    </source>
</evidence>
<dbReference type="GeneID" id="6759995"/>
<dbReference type="PANTHER" id="PTHR23505">
    <property type="entry name" value="SPINSTER"/>
    <property type="match status" value="1"/>
</dbReference>
<dbReference type="EMBL" id="DS985681">
    <property type="protein sequence ID" value="EDV18733.1"/>
    <property type="molecule type" value="Genomic_DNA"/>
</dbReference>
<proteinExistence type="inferred from homology"/>
<evidence type="ECO:0000256" key="4">
    <source>
        <dbReference type="ARBA" id="ARBA00022989"/>
    </source>
</evidence>
<dbReference type="AlphaFoldDB" id="B3SEW2"/>
<dbReference type="RefSeq" id="XP_002118781.1">
    <property type="nucleotide sequence ID" value="XM_002118745.1"/>
</dbReference>
<dbReference type="PhylomeDB" id="B3SEW2"/>
<keyword evidence="10" id="KW-1185">Reference proteome</keyword>
<dbReference type="SUPFAM" id="SSF103473">
    <property type="entry name" value="MFS general substrate transporter"/>
    <property type="match status" value="1"/>
</dbReference>
<keyword evidence="5 7" id="KW-0472">Membrane</keyword>
<evidence type="ECO:0000256" key="2">
    <source>
        <dbReference type="ARBA" id="ARBA00022448"/>
    </source>
</evidence>
<dbReference type="HOGENOM" id="CLU_055383_1_0_1"/>
<feature type="transmembrane region" description="Helical" evidence="7">
    <location>
        <begin position="141"/>
        <end position="159"/>
    </location>
</feature>
<organism evidence="9 10">
    <name type="scientific">Trichoplax adhaerens</name>
    <name type="common">Trichoplax reptans</name>
    <dbReference type="NCBI Taxonomy" id="10228"/>
    <lineage>
        <taxon>Eukaryota</taxon>
        <taxon>Metazoa</taxon>
        <taxon>Placozoa</taxon>
        <taxon>Uniplacotomia</taxon>
        <taxon>Trichoplacea</taxon>
        <taxon>Trichoplacidae</taxon>
        <taxon>Trichoplax</taxon>
    </lineage>
</organism>
<dbReference type="GO" id="GO:0016020">
    <property type="term" value="C:membrane"/>
    <property type="evidence" value="ECO:0007669"/>
    <property type="project" value="UniProtKB-SubCell"/>
</dbReference>
<dbReference type="PROSITE" id="PS50850">
    <property type="entry name" value="MFS"/>
    <property type="match status" value="1"/>
</dbReference>
<evidence type="ECO:0000256" key="6">
    <source>
        <dbReference type="ARBA" id="ARBA00024338"/>
    </source>
</evidence>
<dbReference type="InterPro" id="IPR036259">
    <property type="entry name" value="MFS_trans_sf"/>
</dbReference>
<feature type="domain" description="Major facilitator superfamily (MFS) profile" evidence="8">
    <location>
        <begin position="20"/>
        <end position="194"/>
    </location>
</feature>
<dbReference type="InParanoid" id="B3SEW2"/>
<feature type="non-terminal residue" evidence="9">
    <location>
        <position position="194"/>
    </location>
</feature>
<dbReference type="KEGG" id="tad:TRIADDRAFT_62791"/>
<evidence type="ECO:0000256" key="1">
    <source>
        <dbReference type="ARBA" id="ARBA00004141"/>
    </source>
</evidence>
<dbReference type="Pfam" id="PF07690">
    <property type="entry name" value="MFS_1"/>
    <property type="match status" value="1"/>
</dbReference>
<dbReference type="Proteomes" id="UP000009022">
    <property type="component" value="Unassembled WGS sequence"/>
</dbReference>
<keyword evidence="2" id="KW-0813">Transport</keyword>
<dbReference type="GO" id="GO:0022857">
    <property type="term" value="F:transmembrane transporter activity"/>
    <property type="evidence" value="ECO:0007669"/>
    <property type="project" value="InterPro"/>
</dbReference>
<evidence type="ECO:0000256" key="3">
    <source>
        <dbReference type="ARBA" id="ARBA00022692"/>
    </source>
</evidence>
<evidence type="ECO:0000259" key="8">
    <source>
        <dbReference type="PROSITE" id="PS50850"/>
    </source>
</evidence>
<keyword evidence="3 7" id="KW-0812">Transmembrane</keyword>
<protein>
    <recommendedName>
        <fullName evidence="8">Major facilitator superfamily (MFS) profile domain-containing protein</fullName>
    </recommendedName>
</protein>
<reference evidence="9 10" key="1">
    <citation type="journal article" date="2008" name="Nature">
        <title>The Trichoplax genome and the nature of placozoans.</title>
        <authorList>
            <person name="Srivastava M."/>
            <person name="Begovic E."/>
            <person name="Chapman J."/>
            <person name="Putnam N.H."/>
            <person name="Hellsten U."/>
            <person name="Kawashima T."/>
            <person name="Kuo A."/>
            <person name="Mitros T."/>
            <person name="Salamov A."/>
            <person name="Carpenter M.L."/>
            <person name="Signorovitch A.Y."/>
            <person name="Moreno M.A."/>
            <person name="Kamm K."/>
            <person name="Grimwood J."/>
            <person name="Schmutz J."/>
            <person name="Shapiro H."/>
            <person name="Grigoriev I.V."/>
            <person name="Buss L.W."/>
            <person name="Schierwater B."/>
            <person name="Dellaporta S.L."/>
            <person name="Rokhsar D.S."/>
        </authorList>
    </citation>
    <scope>NUCLEOTIDE SEQUENCE [LARGE SCALE GENOMIC DNA]</scope>
    <source>
        <strain evidence="9 10">Grell-BS-1999</strain>
    </source>
</reference>
<dbReference type="OrthoDB" id="3639251at2759"/>
<evidence type="ECO:0000256" key="7">
    <source>
        <dbReference type="SAM" id="Phobius"/>
    </source>
</evidence>
<dbReference type="InterPro" id="IPR044770">
    <property type="entry name" value="MFS_spinster-like"/>
</dbReference>
<dbReference type="eggNOG" id="KOG1330">
    <property type="taxonomic scope" value="Eukaryota"/>
</dbReference>
<evidence type="ECO:0000256" key="5">
    <source>
        <dbReference type="ARBA" id="ARBA00023136"/>
    </source>
</evidence>
<comment type="subcellular location">
    <subcellularLocation>
        <location evidence="1">Membrane</location>
        <topology evidence="1">Multi-pass membrane protein</topology>
    </subcellularLocation>
</comment>
<comment type="similarity">
    <text evidence="6">Belongs to the major facilitator superfamily. Spinster (TC 2.A.1.49) family.</text>
</comment>